<keyword evidence="5 6" id="KW-0472">Membrane</keyword>
<dbReference type="Gene3D" id="1.20.1250.20">
    <property type="entry name" value="MFS general substrate transporter like domains"/>
    <property type="match status" value="2"/>
</dbReference>
<evidence type="ECO:0000313" key="8">
    <source>
        <dbReference type="EMBL" id="PPJ53750.1"/>
    </source>
</evidence>
<feature type="transmembrane region" description="Helical" evidence="6">
    <location>
        <begin position="93"/>
        <end position="111"/>
    </location>
</feature>
<dbReference type="PANTHER" id="PTHR43791:SF47">
    <property type="entry name" value="MAJOR FACILITATOR SUPERFAMILY (MFS) PROFILE DOMAIN-CONTAINING PROTEIN-RELATED"/>
    <property type="match status" value="1"/>
</dbReference>
<dbReference type="GO" id="GO:0022857">
    <property type="term" value="F:transmembrane transporter activity"/>
    <property type="evidence" value="ECO:0007669"/>
    <property type="project" value="InterPro"/>
</dbReference>
<dbReference type="PROSITE" id="PS50850">
    <property type="entry name" value="MFS"/>
    <property type="match status" value="1"/>
</dbReference>
<feature type="transmembrane region" description="Helical" evidence="6">
    <location>
        <begin position="215"/>
        <end position="237"/>
    </location>
</feature>
<dbReference type="FunFam" id="1.20.1250.20:FF:000013">
    <property type="entry name" value="MFS general substrate transporter"/>
    <property type="match status" value="1"/>
</dbReference>
<proteinExistence type="predicted"/>
<protein>
    <recommendedName>
        <fullName evidence="7">Major facilitator superfamily (MFS) profile domain-containing protein</fullName>
    </recommendedName>
</protein>
<reference evidence="9" key="1">
    <citation type="journal article" date="2017" name="bioRxiv">
        <title>Conservation of a gene cluster reveals novel cercosporin biosynthetic mechanisms and extends production to the genus Colletotrichum.</title>
        <authorList>
            <person name="de Jonge R."/>
            <person name="Ebert M.K."/>
            <person name="Huitt-Roehl C.R."/>
            <person name="Pal P."/>
            <person name="Suttle J.C."/>
            <person name="Spanner R.E."/>
            <person name="Neubauer J.D."/>
            <person name="Jurick W.M.II."/>
            <person name="Stott K.A."/>
            <person name="Secor G.A."/>
            <person name="Thomma B.P.H.J."/>
            <person name="Van de Peer Y."/>
            <person name="Townsend C.A."/>
            <person name="Bolton M.D."/>
        </authorList>
    </citation>
    <scope>NUCLEOTIDE SEQUENCE [LARGE SCALE GENOMIC DNA]</scope>
    <source>
        <strain evidence="9">CBS538.71</strain>
    </source>
</reference>
<evidence type="ECO:0000256" key="3">
    <source>
        <dbReference type="ARBA" id="ARBA00022692"/>
    </source>
</evidence>
<dbReference type="InterPro" id="IPR020846">
    <property type="entry name" value="MFS_dom"/>
</dbReference>
<comment type="caution">
    <text evidence="8">The sequence shown here is derived from an EMBL/GenBank/DDBJ whole genome shotgun (WGS) entry which is preliminary data.</text>
</comment>
<feature type="transmembrane region" description="Helical" evidence="6">
    <location>
        <begin position="447"/>
        <end position="469"/>
    </location>
</feature>
<keyword evidence="4 6" id="KW-1133">Transmembrane helix</keyword>
<dbReference type="EMBL" id="PNEN01000576">
    <property type="protein sequence ID" value="PPJ53750.1"/>
    <property type="molecule type" value="Genomic_DNA"/>
</dbReference>
<sequence length="880" mass="96857">MDNEKQEVLRIERASPSTLDSEYGAQTRQVEFLDEDPEFSYPEQRKIIHRIDKRLVLMGGLMYCVLLMDRSNLPNAAVAGMNVELEMNVGFRYSTVALVFFVTYTISQPPATILTRKLGPRPFLAGLCIAWGAVMIGFGFVQNWVVLIPLRVLLGTFEAGFFPGFVFLISTWYARYDQQKRFALFYILGVVASGGSGILAYGLQQMDGLSGYTGWRWIFIIEGILTVIIGIAGYIFLVDFPDRAIKKQHWRFLKDNEILFIMRRIKKDRNDAEAEPWNFRLWLSGGADWKVWSFALIFFCLTTPAYAMSYFLPILLRENMGFSVMLSQILSAPQYIFAAFVIMACAWFGDKYKVRGPLLLVNCVLGIIGLPLLGFASSSGVRFFGTFLICASAQGGIPTCMAYQANNVRGHWKRAFTSATLIGGGGIGGIAGSLVFRSQDKPEYLPGVYACLVCNIIIAILVCVNTVYFRSENRKADRGEKVLEGDSNFRASPENVLEERNYCNKDACLRAVSKVRTAKADCSSFLQPTVTPCPVTVCKTITKTTACKTSTITKPCTVTSTRTAKETTVVTDIITEPVTITTVTTSTTTTTTVTTITGIPPLEKRDLEERNGCKATTGKATKTPQCAATCKNKDAYSSACSCLGVRAPKATTVKGKTVTTTKTVFTTSTPVITVPAKSCVTKKATVTETKTEVDTKTITSPVATETKIITETVTETSTFTEPPTPCTKYYVSVLASAWWQLSDQITTSVPGIDLTSNPDEASIFLLSPVTPDSPSPFEHTTGDRNTPVGVFRDLNQQNTAKPLGVGFGVLRTINCERDVFNRLSCRENGSERELDFRVCFVQNGREQVFGSFQEQGDPEGVYCESLSISLEEACDVPPLG</sequence>
<feature type="transmembrane region" description="Helical" evidence="6">
    <location>
        <begin position="123"/>
        <end position="146"/>
    </location>
</feature>
<keyword evidence="2" id="KW-0813">Transport</keyword>
<dbReference type="AlphaFoldDB" id="A0A2S6C208"/>
<evidence type="ECO:0000256" key="6">
    <source>
        <dbReference type="SAM" id="Phobius"/>
    </source>
</evidence>
<dbReference type="Proteomes" id="UP000237631">
    <property type="component" value="Unassembled WGS sequence"/>
</dbReference>
<feature type="transmembrane region" description="Helical" evidence="6">
    <location>
        <begin position="291"/>
        <end position="312"/>
    </location>
</feature>
<name>A0A2S6C208_9PEZI</name>
<dbReference type="InterPro" id="IPR011701">
    <property type="entry name" value="MFS"/>
</dbReference>
<dbReference type="FunFam" id="1.20.1250.20:FF:000018">
    <property type="entry name" value="MFS transporter permease"/>
    <property type="match status" value="1"/>
</dbReference>
<evidence type="ECO:0000256" key="5">
    <source>
        <dbReference type="ARBA" id="ARBA00023136"/>
    </source>
</evidence>
<dbReference type="Pfam" id="PF07690">
    <property type="entry name" value="MFS_1"/>
    <property type="match status" value="1"/>
</dbReference>
<dbReference type="OrthoDB" id="3639251at2759"/>
<feature type="transmembrane region" description="Helical" evidence="6">
    <location>
        <begin position="332"/>
        <end position="349"/>
    </location>
</feature>
<keyword evidence="3 6" id="KW-0812">Transmembrane</keyword>
<feature type="transmembrane region" description="Helical" evidence="6">
    <location>
        <begin position="383"/>
        <end position="403"/>
    </location>
</feature>
<keyword evidence="9" id="KW-1185">Reference proteome</keyword>
<evidence type="ECO:0000313" key="9">
    <source>
        <dbReference type="Proteomes" id="UP000237631"/>
    </source>
</evidence>
<evidence type="ECO:0000256" key="1">
    <source>
        <dbReference type="ARBA" id="ARBA00004141"/>
    </source>
</evidence>
<feature type="transmembrane region" description="Helical" evidence="6">
    <location>
        <begin position="152"/>
        <end position="174"/>
    </location>
</feature>
<feature type="transmembrane region" description="Helical" evidence="6">
    <location>
        <begin position="55"/>
        <end position="73"/>
    </location>
</feature>
<feature type="transmembrane region" description="Helical" evidence="6">
    <location>
        <begin position="183"/>
        <end position="203"/>
    </location>
</feature>
<feature type="transmembrane region" description="Helical" evidence="6">
    <location>
        <begin position="415"/>
        <end position="435"/>
    </location>
</feature>
<accession>A0A2S6C208</accession>
<dbReference type="PANTHER" id="PTHR43791">
    <property type="entry name" value="PERMEASE-RELATED"/>
    <property type="match status" value="1"/>
</dbReference>
<dbReference type="SUPFAM" id="SSF103473">
    <property type="entry name" value="MFS general substrate transporter"/>
    <property type="match status" value="1"/>
</dbReference>
<dbReference type="InterPro" id="IPR036259">
    <property type="entry name" value="MFS_trans_sf"/>
</dbReference>
<feature type="transmembrane region" description="Helical" evidence="6">
    <location>
        <begin position="356"/>
        <end position="377"/>
    </location>
</feature>
<comment type="subcellular location">
    <subcellularLocation>
        <location evidence="1">Membrane</location>
        <topology evidence="1">Multi-pass membrane protein</topology>
    </subcellularLocation>
</comment>
<gene>
    <name evidence="8" type="ORF">CBER1_04581</name>
</gene>
<dbReference type="GO" id="GO:0016020">
    <property type="term" value="C:membrane"/>
    <property type="evidence" value="ECO:0007669"/>
    <property type="project" value="UniProtKB-SubCell"/>
</dbReference>
<evidence type="ECO:0000259" key="7">
    <source>
        <dbReference type="PROSITE" id="PS50850"/>
    </source>
</evidence>
<evidence type="ECO:0000256" key="4">
    <source>
        <dbReference type="ARBA" id="ARBA00022989"/>
    </source>
</evidence>
<feature type="domain" description="Major facilitator superfamily (MFS) profile" evidence="7">
    <location>
        <begin position="55"/>
        <end position="474"/>
    </location>
</feature>
<organism evidence="8 9">
    <name type="scientific">Cercospora berteroae</name>
    <dbReference type="NCBI Taxonomy" id="357750"/>
    <lineage>
        <taxon>Eukaryota</taxon>
        <taxon>Fungi</taxon>
        <taxon>Dikarya</taxon>
        <taxon>Ascomycota</taxon>
        <taxon>Pezizomycotina</taxon>
        <taxon>Dothideomycetes</taxon>
        <taxon>Dothideomycetidae</taxon>
        <taxon>Mycosphaerellales</taxon>
        <taxon>Mycosphaerellaceae</taxon>
        <taxon>Cercospora</taxon>
    </lineage>
</organism>
<evidence type="ECO:0000256" key="2">
    <source>
        <dbReference type="ARBA" id="ARBA00022448"/>
    </source>
</evidence>